<evidence type="ECO:0000256" key="4">
    <source>
        <dbReference type="ARBA" id="ARBA00022989"/>
    </source>
</evidence>
<evidence type="ECO:0000313" key="11">
    <source>
        <dbReference type="Proteomes" id="UP000017842"/>
    </source>
</evidence>
<evidence type="ECO:0000256" key="8">
    <source>
        <dbReference type="SAM" id="SignalP"/>
    </source>
</evidence>
<proteinExistence type="predicted"/>
<feature type="domain" description="SH3b" evidence="9">
    <location>
        <begin position="19"/>
        <end position="85"/>
    </location>
</feature>
<feature type="coiled-coil region" evidence="6">
    <location>
        <begin position="150"/>
        <end position="184"/>
    </location>
</feature>
<evidence type="ECO:0000256" key="2">
    <source>
        <dbReference type="ARBA" id="ARBA00022692"/>
    </source>
</evidence>
<comment type="subcellular location">
    <subcellularLocation>
        <location evidence="1">Membrane</location>
        <topology evidence="1">Single-pass membrane protein</topology>
    </subcellularLocation>
</comment>
<keyword evidence="3 8" id="KW-0732">Signal</keyword>
<evidence type="ECO:0000256" key="1">
    <source>
        <dbReference type="ARBA" id="ARBA00004167"/>
    </source>
</evidence>
<sequence>MKRCSVFFVLLINLTPAYSKTVYVTNSLDLPLRSEESNKGKIISLLRTGTPLTVLKENSKSGFSRVKLQNGMEGFIATRNTMLQPPNNSQLDSSSKSLTSLQAETDNLREELAKAKAAITPGSSLEQSLAADRDRLDRELTEIKKASFNQIQIKDERDKLQEEVVNVRRELEQLKLENNALKDGATQDWFLYGGLLSLAGVILGFILPKLAWRRKSGWDRL</sequence>
<dbReference type="InterPro" id="IPR016476">
    <property type="entry name" value="SH3_dom_pro"/>
</dbReference>
<dbReference type="Proteomes" id="UP000017842">
    <property type="component" value="Unassembled WGS sequence"/>
</dbReference>
<organism evidence="10 11">
    <name type="scientific">Methyloglobulus morosus KoM1</name>
    <dbReference type="NCBI Taxonomy" id="1116472"/>
    <lineage>
        <taxon>Bacteria</taxon>
        <taxon>Pseudomonadati</taxon>
        <taxon>Pseudomonadota</taxon>
        <taxon>Gammaproteobacteria</taxon>
        <taxon>Methylococcales</taxon>
        <taxon>Methylococcaceae</taxon>
        <taxon>Methyloglobulus</taxon>
    </lineage>
</organism>
<accession>V5BDD1</accession>
<evidence type="ECO:0000313" key="10">
    <source>
        <dbReference type="EMBL" id="ESS71305.1"/>
    </source>
</evidence>
<comment type="caution">
    <text evidence="10">The sequence shown here is derived from an EMBL/GenBank/DDBJ whole genome shotgun (WGS) entry which is preliminary data.</text>
</comment>
<protein>
    <submittedName>
        <fullName evidence="10">SH3 type 3 domain-containing protein</fullName>
    </submittedName>
</protein>
<dbReference type="Gene3D" id="2.30.30.40">
    <property type="entry name" value="SH3 Domains"/>
    <property type="match status" value="1"/>
</dbReference>
<gene>
    <name evidence="10" type="ORF">MGMO_111c00250</name>
</gene>
<dbReference type="SMART" id="SM00287">
    <property type="entry name" value="SH3b"/>
    <property type="match status" value="1"/>
</dbReference>
<dbReference type="NCBIfam" id="TIGR04211">
    <property type="entry name" value="SH3_and_anchor"/>
    <property type="match status" value="1"/>
</dbReference>
<evidence type="ECO:0000256" key="5">
    <source>
        <dbReference type="ARBA" id="ARBA00023136"/>
    </source>
</evidence>
<evidence type="ECO:0000256" key="7">
    <source>
        <dbReference type="SAM" id="Phobius"/>
    </source>
</evidence>
<reference evidence="10 11" key="1">
    <citation type="journal article" date="2013" name="Genome Announc.">
        <title>Draft Genome Sequence of the Methanotrophic Gammaproteobacterium Methyloglobulus morosus DSM 22980 Strain KoM1.</title>
        <authorList>
            <person name="Poehlein A."/>
            <person name="Deutzmann J.S."/>
            <person name="Daniel R."/>
            <person name="Simeonova D.D."/>
        </authorList>
    </citation>
    <scope>NUCLEOTIDE SEQUENCE [LARGE SCALE GENOMIC DNA]</scope>
    <source>
        <strain evidence="10 11">KoM1</strain>
    </source>
</reference>
<feature type="chain" id="PRO_5004731266" evidence="8">
    <location>
        <begin position="20"/>
        <end position="221"/>
    </location>
</feature>
<feature type="signal peptide" evidence="8">
    <location>
        <begin position="1"/>
        <end position="19"/>
    </location>
</feature>
<feature type="coiled-coil region" evidence="6">
    <location>
        <begin position="91"/>
        <end position="118"/>
    </location>
</feature>
<feature type="transmembrane region" description="Helical" evidence="7">
    <location>
        <begin position="189"/>
        <end position="212"/>
    </location>
</feature>
<dbReference type="eggNOG" id="COG2433">
    <property type="taxonomic scope" value="Bacteria"/>
</dbReference>
<keyword evidence="5 7" id="KW-0472">Membrane</keyword>
<name>V5BDD1_9GAMM</name>
<evidence type="ECO:0000256" key="6">
    <source>
        <dbReference type="SAM" id="Coils"/>
    </source>
</evidence>
<dbReference type="AlphaFoldDB" id="V5BDD1"/>
<evidence type="ECO:0000259" key="9">
    <source>
        <dbReference type="SMART" id="SM00287"/>
    </source>
</evidence>
<evidence type="ECO:0000256" key="3">
    <source>
        <dbReference type="ARBA" id="ARBA00022729"/>
    </source>
</evidence>
<dbReference type="EMBL" id="AYLO01000105">
    <property type="protein sequence ID" value="ESS71305.1"/>
    <property type="molecule type" value="Genomic_DNA"/>
</dbReference>
<dbReference type="GO" id="GO:0016020">
    <property type="term" value="C:membrane"/>
    <property type="evidence" value="ECO:0007669"/>
    <property type="project" value="UniProtKB-SubCell"/>
</dbReference>
<keyword evidence="4 7" id="KW-1133">Transmembrane helix</keyword>
<dbReference type="InterPro" id="IPR003646">
    <property type="entry name" value="SH3-like_bac-type"/>
</dbReference>
<keyword evidence="11" id="KW-1185">Reference proteome</keyword>
<dbReference type="Pfam" id="PF08239">
    <property type="entry name" value="SH3_3"/>
    <property type="match status" value="1"/>
</dbReference>
<keyword evidence="6" id="KW-0175">Coiled coil</keyword>
<keyword evidence="2 7" id="KW-0812">Transmembrane</keyword>
<dbReference type="STRING" id="1116472.MGMO_111c00250"/>